<keyword evidence="6 7" id="KW-0472">Membrane</keyword>
<evidence type="ECO:0000256" key="4">
    <source>
        <dbReference type="ARBA" id="ARBA00022692"/>
    </source>
</evidence>
<feature type="transmembrane region" description="Helical" evidence="7">
    <location>
        <begin position="150"/>
        <end position="169"/>
    </location>
</feature>
<sequence>MTINYVIGMAATAAFAMSGVLAVARKDMDVIGLTFMGVVTAIGGGTLRDLLLDTPVFWVVDFNFVWIAIVASLLAFSFERYMRAESVLLAILYLDAFGIALFGVQAIDKALLMEFSAPVAVVMATLTAIGGGLIRDVLAQRQNLLLSHEIYVSTIIAGSLLYLGLLGLFGKTLLTSIGGVGFTFAFRSLAIYRHWRMPKWLTLPSHLNG</sequence>
<dbReference type="AlphaFoldDB" id="A0A1H2EDX4"/>
<dbReference type="GO" id="GO:0005886">
    <property type="term" value="C:plasma membrane"/>
    <property type="evidence" value="ECO:0007669"/>
    <property type="project" value="UniProtKB-SubCell"/>
</dbReference>
<feature type="transmembrane region" description="Helical" evidence="7">
    <location>
        <begin position="30"/>
        <end position="50"/>
    </location>
</feature>
<proteinExistence type="inferred from homology"/>
<feature type="transmembrane region" description="Helical" evidence="7">
    <location>
        <begin position="175"/>
        <end position="192"/>
    </location>
</feature>
<dbReference type="Pfam" id="PF03458">
    <property type="entry name" value="Gly_transporter"/>
    <property type="match status" value="2"/>
</dbReference>
<evidence type="ECO:0000256" key="6">
    <source>
        <dbReference type="ARBA" id="ARBA00023136"/>
    </source>
</evidence>
<feature type="transmembrane region" description="Helical" evidence="7">
    <location>
        <begin position="6"/>
        <end position="23"/>
    </location>
</feature>
<reference evidence="10" key="1">
    <citation type="submission" date="2016-10" db="EMBL/GenBank/DDBJ databases">
        <authorList>
            <person name="Varghese N."/>
            <person name="Submissions S."/>
        </authorList>
    </citation>
    <scope>NUCLEOTIDE SEQUENCE [LARGE SCALE GENOMIC DNA]</scope>
    <source>
        <strain evidence="10">DSM 17875</strain>
    </source>
</reference>
<evidence type="ECO:0000256" key="3">
    <source>
        <dbReference type="ARBA" id="ARBA00022475"/>
    </source>
</evidence>
<feature type="domain" description="Glycine transporter" evidence="8">
    <location>
        <begin position="6"/>
        <end position="79"/>
    </location>
</feature>
<evidence type="ECO:0000256" key="1">
    <source>
        <dbReference type="ARBA" id="ARBA00004651"/>
    </source>
</evidence>
<keyword evidence="3" id="KW-1003">Cell membrane</keyword>
<feature type="transmembrane region" description="Helical" evidence="7">
    <location>
        <begin position="88"/>
        <end position="107"/>
    </location>
</feature>
<evidence type="ECO:0000256" key="7">
    <source>
        <dbReference type="SAM" id="Phobius"/>
    </source>
</evidence>
<feature type="transmembrane region" description="Helical" evidence="7">
    <location>
        <begin position="119"/>
        <end position="138"/>
    </location>
</feature>
<dbReference type="PANTHER" id="PTHR30506">
    <property type="entry name" value="INNER MEMBRANE PROTEIN"/>
    <property type="match status" value="1"/>
</dbReference>
<name>A0A1H2EDX4_9PSED</name>
<evidence type="ECO:0000313" key="9">
    <source>
        <dbReference type="EMBL" id="SDT93347.1"/>
    </source>
</evidence>
<evidence type="ECO:0000259" key="8">
    <source>
        <dbReference type="Pfam" id="PF03458"/>
    </source>
</evidence>
<evidence type="ECO:0000256" key="5">
    <source>
        <dbReference type="ARBA" id="ARBA00022989"/>
    </source>
</evidence>
<accession>A0A1H2EDX4</accession>
<dbReference type="PANTHER" id="PTHR30506:SF3">
    <property type="entry name" value="UPF0126 INNER MEMBRANE PROTEIN YADS-RELATED"/>
    <property type="match status" value="1"/>
</dbReference>
<comment type="similarity">
    <text evidence="2">Belongs to the UPF0126 family.</text>
</comment>
<dbReference type="InterPro" id="IPR005115">
    <property type="entry name" value="Gly_transporter"/>
</dbReference>
<dbReference type="Proteomes" id="UP000243232">
    <property type="component" value="Chromosome I"/>
</dbReference>
<dbReference type="RefSeq" id="WP_090193104.1">
    <property type="nucleotide sequence ID" value="NZ_LT629785.1"/>
</dbReference>
<keyword evidence="4 7" id="KW-0812">Transmembrane</keyword>
<protein>
    <submittedName>
        <fullName evidence="9">Uncharacterized membrane protein YeiH</fullName>
    </submittedName>
</protein>
<organism evidence="9 10">
    <name type="scientific">Pseudomonas pohangensis</name>
    <dbReference type="NCBI Taxonomy" id="364197"/>
    <lineage>
        <taxon>Bacteria</taxon>
        <taxon>Pseudomonadati</taxon>
        <taxon>Pseudomonadota</taxon>
        <taxon>Gammaproteobacteria</taxon>
        <taxon>Pseudomonadales</taxon>
        <taxon>Pseudomonadaceae</taxon>
        <taxon>Pseudomonas</taxon>
    </lineage>
</organism>
<gene>
    <name evidence="9" type="ORF">SAMN05216296_0687</name>
</gene>
<keyword evidence="10" id="KW-1185">Reference proteome</keyword>
<keyword evidence="5 7" id="KW-1133">Transmembrane helix</keyword>
<feature type="domain" description="Glycine transporter" evidence="8">
    <location>
        <begin position="93"/>
        <end position="164"/>
    </location>
</feature>
<feature type="transmembrane region" description="Helical" evidence="7">
    <location>
        <begin position="56"/>
        <end position="76"/>
    </location>
</feature>
<comment type="subcellular location">
    <subcellularLocation>
        <location evidence="1">Cell membrane</location>
        <topology evidence="1">Multi-pass membrane protein</topology>
    </subcellularLocation>
</comment>
<evidence type="ECO:0000313" key="10">
    <source>
        <dbReference type="Proteomes" id="UP000243232"/>
    </source>
</evidence>
<dbReference type="EMBL" id="LT629785">
    <property type="protein sequence ID" value="SDT93347.1"/>
    <property type="molecule type" value="Genomic_DNA"/>
</dbReference>
<dbReference type="OrthoDB" id="9791874at2"/>
<evidence type="ECO:0000256" key="2">
    <source>
        <dbReference type="ARBA" id="ARBA00008193"/>
    </source>
</evidence>